<name>A0A0V0QKD1_PSEPJ</name>
<feature type="compositionally biased region" description="Low complexity" evidence="15">
    <location>
        <begin position="557"/>
        <end position="568"/>
    </location>
</feature>
<dbReference type="CDD" id="cd08215">
    <property type="entry name" value="STKc_Nek"/>
    <property type="match status" value="1"/>
</dbReference>
<proteinExistence type="inferred from homology"/>
<feature type="region of interest" description="Disordered" evidence="15">
    <location>
        <begin position="603"/>
        <end position="623"/>
    </location>
</feature>
<dbReference type="InterPro" id="IPR000719">
    <property type="entry name" value="Prot_kinase_dom"/>
</dbReference>
<keyword evidence="4" id="KW-0723">Serine/threonine-protein kinase</keyword>
<dbReference type="GO" id="GO:0005524">
    <property type="term" value="F:ATP binding"/>
    <property type="evidence" value="ECO:0007669"/>
    <property type="project" value="UniProtKB-UniRule"/>
</dbReference>
<comment type="similarity">
    <text evidence="2">Belongs to the protein kinase superfamily. NEK Ser/Thr protein kinase family. NIMA subfamily.</text>
</comment>
<comment type="cofactor">
    <cofactor evidence="1">
        <name>Mg(2+)</name>
        <dbReference type="ChEBI" id="CHEBI:18420"/>
    </cofactor>
</comment>
<evidence type="ECO:0000256" key="12">
    <source>
        <dbReference type="ARBA" id="ARBA00048679"/>
    </source>
</evidence>
<dbReference type="PROSITE" id="PS00108">
    <property type="entry name" value="PROTEIN_KINASE_ST"/>
    <property type="match status" value="1"/>
</dbReference>
<evidence type="ECO:0000256" key="4">
    <source>
        <dbReference type="ARBA" id="ARBA00022527"/>
    </source>
</evidence>
<dbReference type="InterPro" id="IPR017441">
    <property type="entry name" value="Protein_kinase_ATP_BS"/>
</dbReference>
<dbReference type="GO" id="GO:0046872">
    <property type="term" value="F:metal ion binding"/>
    <property type="evidence" value="ECO:0007669"/>
    <property type="project" value="UniProtKB-KW"/>
</dbReference>
<evidence type="ECO:0000313" key="18">
    <source>
        <dbReference type="Proteomes" id="UP000054937"/>
    </source>
</evidence>
<feature type="compositionally biased region" description="Low complexity" evidence="15">
    <location>
        <begin position="603"/>
        <end position="613"/>
    </location>
</feature>
<comment type="catalytic activity">
    <reaction evidence="11">
        <text>L-threonyl-[protein] + ATP = O-phospho-L-threonyl-[protein] + ADP + H(+)</text>
        <dbReference type="Rhea" id="RHEA:46608"/>
        <dbReference type="Rhea" id="RHEA-COMP:11060"/>
        <dbReference type="Rhea" id="RHEA-COMP:11605"/>
        <dbReference type="ChEBI" id="CHEBI:15378"/>
        <dbReference type="ChEBI" id="CHEBI:30013"/>
        <dbReference type="ChEBI" id="CHEBI:30616"/>
        <dbReference type="ChEBI" id="CHEBI:61977"/>
        <dbReference type="ChEBI" id="CHEBI:456216"/>
        <dbReference type="EC" id="2.7.11.1"/>
    </reaction>
</comment>
<evidence type="ECO:0000256" key="13">
    <source>
        <dbReference type="PROSITE-ProRule" id="PRU10141"/>
    </source>
</evidence>
<dbReference type="OMA" id="TERYPAH"/>
<comment type="caution">
    <text evidence="17">The sequence shown here is derived from an EMBL/GenBank/DDBJ whole genome shotgun (WGS) entry which is preliminary data.</text>
</comment>
<feature type="compositionally biased region" description="Low complexity" evidence="15">
    <location>
        <begin position="532"/>
        <end position="543"/>
    </location>
</feature>
<feature type="compositionally biased region" description="Basic and acidic residues" evidence="15">
    <location>
        <begin position="729"/>
        <end position="744"/>
    </location>
</feature>
<evidence type="ECO:0000256" key="10">
    <source>
        <dbReference type="ARBA" id="ARBA00022842"/>
    </source>
</evidence>
<keyword evidence="6" id="KW-0479">Metal-binding</keyword>
<feature type="binding site" evidence="13">
    <location>
        <position position="38"/>
    </location>
    <ligand>
        <name>ATP</name>
        <dbReference type="ChEBI" id="CHEBI:30616"/>
    </ligand>
</feature>
<evidence type="ECO:0000259" key="16">
    <source>
        <dbReference type="PROSITE" id="PS50011"/>
    </source>
</evidence>
<keyword evidence="9 13" id="KW-0067">ATP-binding</keyword>
<evidence type="ECO:0000256" key="2">
    <source>
        <dbReference type="ARBA" id="ARBA00010886"/>
    </source>
</evidence>
<dbReference type="EMBL" id="LDAU01000153">
    <property type="protein sequence ID" value="KRX02683.1"/>
    <property type="molecule type" value="Genomic_DNA"/>
</dbReference>
<feature type="region of interest" description="Disordered" evidence="15">
    <location>
        <begin position="508"/>
        <end position="570"/>
    </location>
</feature>
<evidence type="ECO:0000256" key="9">
    <source>
        <dbReference type="ARBA" id="ARBA00022840"/>
    </source>
</evidence>
<dbReference type="Gene3D" id="1.10.510.10">
    <property type="entry name" value="Transferase(Phosphotransferase) domain 1"/>
    <property type="match status" value="1"/>
</dbReference>
<gene>
    <name evidence="17" type="ORF">PPERSA_01800</name>
</gene>
<keyword evidence="10" id="KW-0460">Magnesium</keyword>
<evidence type="ECO:0000256" key="3">
    <source>
        <dbReference type="ARBA" id="ARBA00012513"/>
    </source>
</evidence>
<feature type="compositionally biased region" description="Polar residues" evidence="15">
    <location>
        <begin position="614"/>
        <end position="623"/>
    </location>
</feature>
<evidence type="ECO:0000256" key="5">
    <source>
        <dbReference type="ARBA" id="ARBA00022679"/>
    </source>
</evidence>
<comment type="catalytic activity">
    <reaction evidence="12">
        <text>L-seryl-[protein] + ATP = O-phospho-L-seryl-[protein] + ADP + H(+)</text>
        <dbReference type="Rhea" id="RHEA:17989"/>
        <dbReference type="Rhea" id="RHEA-COMP:9863"/>
        <dbReference type="Rhea" id="RHEA-COMP:11604"/>
        <dbReference type="ChEBI" id="CHEBI:15378"/>
        <dbReference type="ChEBI" id="CHEBI:29999"/>
        <dbReference type="ChEBI" id="CHEBI:30616"/>
        <dbReference type="ChEBI" id="CHEBI:83421"/>
        <dbReference type="ChEBI" id="CHEBI:456216"/>
        <dbReference type="EC" id="2.7.11.1"/>
    </reaction>
</comment>
<organism evidence="17 18">
    <name type="scientific">Pseudocohnilembus persalinus</name>
    <name type="common">Ciliate</name>
    <dbReference type="NCBI Taxonomy" id="266149"/>
    <lineage>
        <taxon>Eukaryota</taxon>
        <taxon>Sar</taxon>
        <taxon>Alveolata</taxon>
        <taxon>Ciliophora</taxon>
        <taxon>Intramacronucleata</taxon>
        <taxon>Oligohymenophorea</taxon>
        <taxon>Scuticociliatia</taxon>
        <taxon>Philasterida</taxon>
        <taxon>Pseudocohnilembidae</taxon>
        <taxon>Pseudocohnilembus</taxon>
    </lineage>
</organism>
<dbReference type="FunFam" id="3.30.200.20:FF:000097">
    <property type="entry name" value="Probable serine/threonine-protein kinase nek1"/>
    <property type="match status" value="1"/>
</dbReference>
<evidence type="ECO:0000256" key="11">
    <source>
        <dbReference type="ARBA" id="ARBA00047899"/>
    </source>
</evidence>
<evidence type="ECO:0000256" key="6">
    <source>
        <dbReference type="ARBA" id="ARBA00022723"/>
    </source>
</evidence>
<dbReference type="InterPro" id="IPR051131">
    <property type="entry name" value="NEK_Ser/Thr_kinase_NIMA"/>
</dbReference>
<dbReference type="PROSITE" id="PS00107">
    <property type="entry name" value="PROTEIN_KINASE_ATP"/>
    <property type="match status" value="1"/>
</dbReference>
<evidence type="ECO:0000256" key="8">
    <source>
        <dbReference type="ARBA" id="ARBA00022777"/>
    </source>
</evidence>
<dbReference type="AlphaFoldDB" id="A0A0V0QKD1"/>
<sequence length="949" mass="111990">MQPQQELYYKRIKLLGEGSFGKAYLVECVADKSLCVIKQMDMKNMSEEERKETKKEARILEALRHPNIVKFREVYNTKKGKLCIVMDYADGGDIAKKIKDARGTFFKESLILDWITQIALALKHCHDRKIIHRDLKTQNIFLTKDNKILLGDFGIAKVLNSTKQKCKTMVGTPYYLSPEIINNKAYNFKTDVWSLGIVLYEICALRPPFDADSLDGLALKIIRGNYSPIPSIYSRELKQLVNTMLQVEPLKRPSIHQLLKMPIIMNRIRSFLSESIRVNEFSHTILHNKQFVSEHDPTDIHQIQQKKPSNNNNLLNLPPHQNNNIIKNGNFFSPQNINVPQNNLINIAQQKQYEAQTPKVQPISQLQQQQKHQPHMYRQKQPGECNNYQNQKQIQHSNQIKGYQILQQQQLQPQKPVPIHILLQEKKNQIIKNEEIRKNNGKLHNKILDNFQQEDNIKIQQNKDLQGSKRRYENHREQMKKDIAEKKKQKSNNDDFFIEWALPISTKNNQNQNFNFDPKKDKNQNNLDLFSNKPKVQQNQPQQRYKIERSQSTSVINQQPQNNLQQKQENLHKNQKNQIYDKNQYKGILQQHNQNDQNFIKKQQLIQQQQQKQNGAPQTDQIQPKQEFQKSANNGNNNKQSEKLGLERKYSHQQIINHQPLSQINLNKKNLNEVQKKLNNINQQVQGIEEQDDEQQSEIESQNSYKKNNYDKNQKYNYNNNNIISNPNNDKKFVQKDPNNKENDLQNLYHYNNPNDISNMPYNNEEYVQQLLEDLKQIEENDNYIIKESPEQNQLKLGQKKNNEGDKKDTEYNEQNNVNKIQNTEKLQFEDIEEDDQKNDLKLKELDKSVAEILQKYENEEDREDDSSLLEESKQETLKLMLEKQLKLSNDNFQQIISCLKIKIKEFGLDILVIDTSICYKEIKEHITENKFEQFLAMFLLYIDIDEQL</sequence>
<keyword evidence="18" id="KW-1185">Reference proteome</keyword>
<keyword evidence="8 17" id="KW-0418">Kinase</keyword>
<dbReference type="SUPFAM" id="SSF56112">
    <property type="entry name" value="Protein kinase-like (PK-like)"/>
    <property type="match status" value="1"/>
</dbReference>
<feature type="region of interest" description="Disordered" evidence="15">
    <location>
        <begin position="687"/>
        <end position="745"/>
    </location>
</feature>
<dbReference type="EC" id="2.7.11.1" evidence="3"/>
<feature type="coiled-coil region" evidence="14">
    <location>
        <begin position="462"/>
        <end position="492"/>
    </location>
</feature>
<evidence type="ECO:0000256" key="15">
    <source>
        <dbReference type="SAM" id="MobiDB-lite"/>
    </source>
</evidence>
<dbReference type="PANTHER" id="PTHR44899">
    <property type="entry name" value="CAMK FAMILY PROTEIN KINASE"/>
    <property type="match status" value="1"/>
</dbReference>
<dbReference type="PANTHER" id="PTHR44899:SF3">
    <property type="entry name" value="SERINE_THREONINE-PROTEIN KINASE NEK1"/>
    <property type="match status" value="1"/>
</dbReference>
<dbReference type="InterPro" id="IPR011009">
    <property type="entry name" value="Kinase-like_dom_sf"/>
</dbReference>
<dbReference type="Gene3D" id="3.30.200.20">
    <property type="entry name" value="Phosphorylase Kinase, domain 1"/>
    <property type="match status" value="1"/>
</dbReference>
<evidence type="ECO:0000256" key="7">
    <source>
        <dbReference type="ARBA" id="ARBA00022741"/>
    </source>
</evidence>
<dbReference type="OrthoDB" id="248923at2759"/>
<dbReference type="SMART" id="SM00220">
    <property type="entry name" value="S_TKc"/>
    <property type="match status" value="1"/>
</dbReference>
<dbReference type="Proteomes" id="UP000054937">
    <property type="component" value="Unassembled WGS sequence"/>
</dbReference>
<dbReference type="InParanoid" id="A0A0V0QKD1"/>
<feature type="compositionally biased region" description="Basic and acidic residues" evidence="15">
    <location>
        <begin position="801"/>
        <end position="811"/>
    </location>
</feature>
<feature type="region of interest" description="Disordered" evidence="15">
    <location>
        <begin position="786"/>
        <end position="824"/>
    </location>
</feature>
<accession>A0A0V0QKD1</accession>
<feature type="compositionally biased region" description="Polar residues" evidence="15">
    <location>
        <begin position="813"/>
        <end position="824"/>
    </location>
</feature>
<dbReference type="Pfam" id="PF00069">
    <property type="entry name" value="Pkinase"/>
    <property type="match status" value="1"/>
</dbReference>
<feature type="domain" description="Protein kinase" evidence="16">
    <location>
        <begin position="9"/>
        <end position="264"/>
    </location>
</feature>
<evidence type="ECO:0000256" key="1">
    <source>
        <dbReference type="ARBA" id="ARBA00001946"/>
    </source>
</evidence>
<dbReference type="PROSITE" id="PS50011">
    <property type="entry name" value="PROTEIN_KINASE_DOM"/>
    <property type="match status" value="1"/>
</dbReference>
<feature type="compositionally biased region" description="Low complexity" evidence="15">
    <location>
        <begin position="698"/>
        <end position="707"/>
    </location>
</feature>
<protein>
    <recommendedName>
        <fullName evidence="3">non-specific serine/threonine protein kinase</fullName>
        <ecNumber evidence="3">2.7.11.1</ecNumber>
    </recommendedName>
</protein>
<dbReference type="FunFam" id="1.10.510.10:FF:000172">
    <property type="entry name" value="serine/threonine-protein kinase Nek1 isoform X1"/>
    <property type="match status" value="1"/>
</dbReference>
<keyword evidence="7 13" id="KW-0547">Nucleotide-binding</keyword>
<evidence type="ECO:0000313" key="17">
    <source>
        <dbReference type="EMBL" id="KRX02683.1"/>
    </source>
</evidence>
<keyword evidence="5" id="KW-0808">Transferase</keyword>
<dbReference type="InterPro" id="IPR008271">
    <property type="entry name" value="Ser/Thr_kinase_AS"/>
</dbReference>
<dbReference type="GO" id="GO:0004674">
    <property type="term" value="F:protein serine/threonine kinase activity"/>
    <property type="evidence" value="ECO:0007669"/>
    <property type="project" value="UniProtKB-KW"/>
</dbReference>
<evidence type="ECO:0000256" key="14">
    <source>
        <dbReference type="SAM" id="Coils"/>
    </source>
</evidence>
<reference evidence="17 18" key="1">
    <citation type="journal article" date="2015" name="Sci. Rep.">
        <title>Genome of the facultative scuticociliatosis pathogen Pseudocohnilembus persalinus provides insight into its virulence through horizontal gene transfer.</title>
        <authorList>
            <person name="Xiong J."/>
            <person name="Wang G."/>
            <person name="Cheng J."/>
            <person name="Tian M."/>
            <person name="Pan X."/>
            <person name="Warren A."/>
            <person name="Jiang C."/>
            <person name="Yuan D."/>
            <person name="Miao W."/>
        </authorList>
    </citation>
    <scope>NUCLEOTIDE SEQUENCE [LARGE SCALE GENOMIC DNA]</scope>
    <source>
        <strain evidence="17">36N120E</strain>
    </source>
</reference>
<feature type="compositionally biased region" description="Low complexity" evidence="15">
    <location>
        <begin position="715"/>
        <end position="728"/>
    </location>
</feature>
<keyword evidence="14" id="KW-0175">Coiled coil</keyword>